<keyword evidence="2" id="KW-0411">Iron-sulfur</keyword>
<evidence type="ECO:0000256" key="1">
    <source>
        <dbReference type="ARBA" id="ARBA00023004"/>
    </source>
</evidence>
<dbReference type="Proteomes" id="UP000653692">
    <property type="component" value="Unassembled WGS sequence"/>
</dbReference>
<evidence type="ECO:0000313" key="5">
    <source>
        <dbReference type="Proteomes" id="UP000653692"/>
    </source>
</evidence>
<accession>A0A832ZLG8</accession>
<dbReference type="SUPFAM" id="SSF50692">
    <property type="entry name" value="ADC-like"/>
    <property type="match status" value="1"/>
</dbReference>
<keyword evidence="2" id="KW-0479">Metal-binding</keyword>
<dbReference type="PANTHER" id="PTHR43742:SF6">
    <property type="entry name" value="OXIDOREDUCTASE YYAE-RELATED"/>
    <property type="match status" value="1"/>
</dbReference>
<evidence type="ECO:0000259" key="3">
    <source>
        <dbReference type="Pfam" id="PF01568"/>
    </source>
</evidence>
<dbReference type="EMBL" id="DQUR01000067">
    <property type="protein sequence ID" value="HIP88718.1"/>
    <property type="molecule type" value="Genomic_DNA"/>
</dbReference>
<comment type="caution">
    <text evidence="4">The sequence shown here is derived from an EMBL/GenBank/DDBJ whole genome shotgun (WGS) entry which is preliminary data.</text>
</comment>
<evidence type="ECO:0000256" key="2">
    <source>
        <dbReference type="ARBA" id="ARBA00023014"/>
    </source>
</evidence>
<proteinExistence type="predicted"/>
<keyword evidence="1" id="KW-0408">Iron</keyword>
<dbReference type="InterPro" id="IPR009010">
    <property type="entry name" value="Asp_de-COase-like_dom_sf"/>
</dbReference>
<organism evidence="4 5">
    <name type="scientific">Thermococcus paralvinellae</name>
    <dbReference type="NCBI Taxonomy" id="582419"/>
    <lineage>
        <taxon>Archaea</taxon>
        <taxon>Methanobacteriati</taxon>
        <taxon>Methanobacteriota</taxon>
        <taxon>Thermococci</taxon>
        <taxon>Thermococcales</taxon>
        <taxon>Thermococcaceae</taxon>
        <taxon>Thermococcus</taxon>
    </lineage>
</organism>
<dbReference type="PANTHER" id="PTHR43742">
    <property type="entry name" value="TRIMETHYLAMINE-N-OXIDE REDUCTASE"/>
    <property type="match status" value="1"/>
</dbReference>
<dbReference type="InterPro" id="IPR050612">
    <property type="entry name" value="Prok_Mopterin_Oxidored"/>
</dbReference>
<feature type="domain" description="Molybdopterin dinucleotide-binding" evidence="3">
    <location>
        <begin position="45"/>
        <end position="139"/>
    </location>
</feature>
<dbReference type="Gene3D" id="2.40.40.20">
    <property type="match status" value="1"/>
</dbReference>
<sequence length="146" mass="16656">YPTPSGRIEFYSQRAVRRGLLPFPAYSSLKGDYPLQLLSPTYRMTTTSQYHNTYGIIDPHLYINPKDAGERGINEGDTVEVYNRFGRIKTTIKLTEDVPGGVVLLYKAFWISKLGWNVNVLTTDETIENYGNASSYHSTWVNIRKV</sequence>
<evidence type="ECO:0000313" key="4">
    <source>
        <dbReference type="EMBL" id="HIP88718.1"/>
    </source>
</evidence>
<dbReference type="Pfam" id="PF01568">
    <property type="entry name" value="Molydop_binding"/>
    <property type="match status" value="1"/>
</dbReference>
<gene>
    <name evidence="4" type="ORF">EYH24_01855</name>
</gene>
<feature type="non-terminal residue" evidence="4">
    <location>
        <position position="1"/>
    </location>
</feature>
<reference evidence="4" key="1">
    <citation type="journal article" date="2020" name="ISME J.">
        <title>Gammaproteobacteria mediating utilization of methyl-, sulfur- and petroleum organic compounds in deep ocean hydrothermal plumes.</title>
        <authorList>
            <person name="Zhou Z."/>
            <person name="Liu Y."/>
            <person name="Pan J."/>
            <person name="Cron B.R."/>
            <person name="Toner B.M."/>
            <person name="Anantharaman K."/>
            <person name="Breier J.A."/>
            <person name="Dick G.J."/>
            <person name="Li M."/>
        </authorList>
    </citation>
    <scope>NUCLEOTIDE SEQUENCE</scope>
    <source>
        <strain evidence="4">SZUA-1476</strain>
    </source>
</reference>
<name>A0A832ZLG8_9EURY</name>
<protein>
    <submittedName>
        <fullName evidence="4">Dehydrogenase</fullName>
    </submittedName>
</protein>
<dbReference type="AlphaFoldDB" id="A0A832ZLG8"/>
<dbReference type="GO" id="GO:0043546">
    <property type="term" value="F:molybdopterin cofactor binding"/>
    <property type="evidence" value="ECO:0007669"/>
    <property type="project" value="InterPro"/>
</dbReference>
<dbReference type="GO" id="GO:0016491">
    <property type="term" value="F:oxidoreductase activity"/>
    <property type="evidence" value="ECO:0007669"/>
    <property type="project" value="InterPro"/>
</dbReference>
<dbReference type="InterPro" id="IPR006657">
    <property type="entry name" value="MoPterin_dinucl-bd_dom"/>
</dbReference>
<dbReference type="GO" id="GO:0051536">
    <property type="term" value="F:iron-sulfur cluster binding"/>
    <property type="evidence" value="ECO:0007669"/>
    <property type="project" value="UniProtKB-KW"/>
</dbReference>